<keyword evidence="2" id="KW-0472">Membrane</keyword>
<dbReference type="SMART" id="SM00308">
    <property type="entry name" value="LH2"/>
    <property type="match status" value="1"/>
</dbReference>
<accession>A0AAJ7W0Z7</accession>
<keyword evidence="2" id="KW-1133">Transmembrane helix</keyword>
<reference evidence="5" key="1">
    <citation type="submission" date="2025-08" db="UniProtKB">
        <authorList>
            <consortium name="RefSeq"/>
        </authorList>
    </citation>
    <scope>IDENTIFICATION</scope>
</reference>
<evidence type="ECO:0000256" key="2">
    <source>
        <dbReference type="SAM" id="Phobius"/>
    </source>
</evidence>
<feature type="transmembrane region" description="Helical" evidence="2">
    <location>
        <begin position="405"/>
        <end position="422"/>
    </location>
</feature>
<protein>
    <submittedName>
        <fullName evidence="5">Polycystic kidney disease protein 1-like 2</fullName>
    </submittedName>
</protein>
<organism evidence="4 5">
    <name type="scientific">Cephus cinctus</name>
    <name type="common">Wheat stem sawfly</name>
    <dbReference type="NCBI Taxonomy" id="211228"/>
    <lineage>
        <taxon>Eukaryota</taxon>
        <taxon>Metazoa</taxon>
        <taxon>Ecdysozoa</taxon>
        <taxon>Arthropoda</taxon>
        <taxon>Hexapoda</taxon>
        <taxon>Insecta</taxon>
        <taxon>Pterygota</taxon>
        <taxon>Neoptera</taxon>
        <taxon>Endopterygota</taxon>
        <taxon>Hymenoptera</taxon>
        <taxon>Cephoidea</taxon>
        <taxon>Cephidae</taxon>
        <taxon>Cephus</taxon>
    </lineage>
</organism>
<dbReference type="PROSITE" id="PS50095">
    <property type="entry name" value="PLAT"/>
    <property type="match status" value="1"/>
</dbReference>
<gene>
    <name evidence="5" type="primary">LOC112494307</name>
</gene>
<dbReference type="InterPro" id="IPR051223">
    <property type="entry name" value="Polycystin"/>
</dbReference>
<dbReference type="GeneID" id="112494307"/>
<evidence type="ECO:0000313" key="5">
    <source>
        <dbReference type="RefSeq" id="XP_024940548.1"/>
    </source>
</evidence>
<comment type="caution">
    <text evidence="1">Lacks conserved residue(s) required for the propagation of feature annotation.</text>
</comment>
<dbReference type="SUPFAM" id="SSF49723">
    <property type="entry name" value="Lipase/lipooxygenase domain (PLAT/LH2 domain)"/>
    <property type="match status" value="1"/>
</dbReference>
<dbReference type="PANTHER" id="PTHR10877:SF183">
    <property type="entry name" value="AT14535P-RELATED"/>
    <property type="match status" value="1"/>
</dbReference>
<dbReference type="PANTHER" id="PTHR10877">
    <property type="entry name" value="POLYCYSTIN FAMILY MEMBER"/>
    <property type="match status" value="1"/>
</dbReference>
<evidence type="ECO:0000259" key="3">
    <source>
        <dbReference type="PROSITE" id="PS50095"/>
    </source>
</evidence>
<evidence type="ECO:0000313" key="4">
    <source>
        <dbReference type="Proteomes" id="UP000694920"/>
    </source>
</evidence>
<keyword evidence="2" id="KW-0812">Transmembrane</keyword>
<dbReference type="KEGG" id="ccin:112494307"/>
<dbReference type="Proteomes" id="UP000694920">
    <property type="component" value="Unplaced"/>
</dbReference>
<feature type="transmembrane region" description="Helical" evidence="2">
    <location>
        <begin position="227"/>
        <end position="246"/>
    </location>
</feature>
<dbReference type="Gene3D" id="2.60.60.20">
    <property type="entry name" value="PLAT/LH2 domain"/>
    <property type="match status" value="1"/>
</dbReference>
<dbReference type="InterPro" id="IPR036392">
    <property type="entry name" value="PLAT/LH2_dom_sf"/>
</dbReference>
<dbReference type="Pfam" id="PF01477">
    <property type="entry name" value="PLAT"/>
    <property type="match status" value="1"/>
</dbReference>
<evidence type="ECO:0000256" key="1">
    <source>
        <dbReference type="PROSITE-ProRule" id="PRU00152"/>
    </source>
</evidence>
<sequence length="548" mass="63626">MNHQTIKSSVRVKPSWGYTNDDISLTRLEVQPSGRLVIIFDDQNDDVILRVIVTKSYAPVINDFFESETIPRYRELNLTTMKKWTIHRDIDDGDNNDEEEDAENKTNAPVFFYIGVLPHQVTLRSLMPNLDPSIPDDFLEEKSSKIERYRRNITYVFRVFTVHCWRWNETMTKWLPHCKIMDDFTDNSMTCHCKGLSTITATYRQVVNTTYSHSEISMFVQFVENEIITWFIAYLLFCFLVLYLWASKWDHWDKSQRKVIMLPDNDESHSYSYILKLYTGKNEDAATSSKVAVSLEGSLGNSNVHVLESLSRPVTTCGGMDYFVIKTDSSLGDVYRLNVWHNHRGPRPIWYVDKIIIHDAQTHVVSFFLIKSWLSPLHGDGSIGFTCYRLMNFENFPWRMRYSNAMNGITCAGHHMLFGVFTRNGNNEMDSVSELKLESVEIVISILASLISFPIGCAILWIFRNIAPVQSYASDYTSRYVQEIVIPKPMKLDDLERNDLIGQFSSNQQLVVNRMYMNIDNPVIQNHVLPLSHLNDTESKELYEKVRN</sequence>
<dbReference type="RefSeq" id="XP_024940548.1">
    <property type="nucleotide sequence ID" value="XM_025084780.1"/>
</dbReference>
<proteinExistence type="predicted"/>
<dbReference type="AlphaFoldDB" id="A0AAJ7W0Z7"/>
<feature type="transmembrane region" description="Helical" evidence="2">
    <location>
        <begin position="442"/>
        <end position="463"/>
    </location>
</feature>
<name>A0AAJ7W0Z7_CEPCN</name>
<feature type="domain" description="PLAT" evidence="3">
    <location>
        <begin position="271"/>
        <end position="388"/>
    </location>
</feature>
<keyword evidence="4" id="KW-1185">Reference proteome</keyword>
<dbReference type="InterPro" id="IPR001024">
    <property type="entry name" value="PLAT/LH2_dom"/>
</dbReference>